<name>A0A2B4SJ58_STYPI</name>
<dbReference type="OrthoDB" id="5985491at2759"/>
<gene>
    <name evidence="2" type="ORF">AWC38_SpisGene6158</name>
</gene>
<proteinExistence type="predicted"/>
<dbReference type="EMBL" id="LSMT01000071">
    <property type="protein sequence ID" value="PFX29123.1"/>
    <property type="molecule type" value="Genomic_DNA"/>
</dbReference>
<protein>
    <submittedName>
        <fullName evidence="2">Putative RNA-directed DNA polymerase from transposon X-element</fullName>
    </submittedName>
</protein>
<accession>A0A2B4SJ58</accession>
<organism evidence="2 3">
    <name type="scientific">Stylophora pistillata</name>
    <name type="common">Smooth cauliflower coral</name>
    <dbReference type="NCBI Taxonomy" id="50429"/>
    <lineage>
        <taxon>Eukaryota</taxon>
        <taxon>Metazoa</taxon>
        <taxon>Cnidaria</taxon>
        <taxon>Anthozoa</taxon>
        <taxon>Hexacorallia</taxon>
        <taxon>Scleractinia</taxon>
        <taxon>Astrocoeniina</taxon>
        <taxon>Pocilloporidae</taxon>
        <taxon>Stylophora</taxon>
    </lineage>
</organism>
<comment type="caution">
    <text evidence="2">The sequence shown here is derived from an EMBL/GenBank/DDBJ whole genome shotgun (WGS) entry which is preliminary data.</text>
</comment>
<dbReference type="InterPro" id="IPR000477">
    <property type="entry name" value="RT_dom"/>
</dbReference>
<dbReference type="Pfam" id="PF00078">
    <property type="entry name" value="RVT_1"/>
    <property type="match status" value="1"/>
</dbReference>
<dbReference type="PROSITE" id="PS50878">
    <property type="entry name" value="RT_POL"/>
    <property type="match status" value="1"/>
</dbReference>
<sequence length="538" mass="61921">MDSYPGTVVVSGGDLNKLNIKQFEQLIGWIAMVHFPTRGESRLDNCLSNRAELFGRRRPFTMLTKSDHTGVVLPAGTKLRPVRRKVKIRDQREHRKQDLYKALAEEDWSEVYQSQGVDQAVSRMERIILSHLEKWMPMRTVTMSSRDPMWMTPFVKSLLRQKSRISIGSADRVKAINKRIAEIIWENRGNFSAAIGTRDWWKRVDDISQRRRPGAVLSRDHDSLRELNNYFAELCTDDVYTAPIPLEIGEEMEIPTVSERVVWNTLQRIKKTATGPDAIPYTAWKDHAELVTPVVTWVWNLSLKTHTWPRSWKRSNINSLPKVELPKEKSDYRGINVTPVIARAFEKVVFNEHARDVVEENLTASRFAYREGGSCTDALIAIQYAVNQYLDDPLCTAVRLYAMGSSKAFDSVKHDLLPVKLKKIGLSPYITNWYLSFLEGRKQRLLYDGFVGQWNDIHKGTTQGSVSGPHLFTIFLNDLEISLNGKDILFKYADDTSIFSPVWKEQDNSVDIVRAFMERSEKNSSLMGCRYMVLLRRS</sequence>
<dbReference type="STRING" id="50429.A0A2B4SJ58"/>
<dbReference type="InterPro" id="IPR043502">
    <property type="entry name" value="DNA/RNA_pol_sf"/>
</dbReference>
<dbReference type="PANTHER" id="PTHR47510">
    <property type="entry name" value="REVERSE TRANSCRIPTASE DOMAIN-CONTAINING PROTEIN"/>
    <property type="match status" value="1"/>
</dbReference>
<evidence type="ECO:0000313" key="2">
    <source>
        <dbReference type="EMBL" id="PFX29123.1"/>
    </source>
</evidence>
<keyword evidence="2" id="KW-0548">Nucleotidyltransferase</keyword>
<dbReference type="AlphaFoldDB" id="A0A2B4SJ58"/>
<evidence type="ECO:0000313" key="3">
    <source>
        <dbReference type="Proteomes" id="UP000225706"/>
    </source>
</evidence>
<dbReference type="GO" id="GO:0003964">
    <property type="term" value="F:RNA-directed DNA polymerase activity"/>
    <property type="evidence" value="ECO:0007669"/>
    <property type="project" value="UniProtKB-KW"/>
</dbReference>
<dbReference type="Proteomes" id="UP000225706">
    <property type="component" value="Unassembled WGS sequence"/>
</dbReference>
<keyword evidence="2" id="KW-0695">RNA-directed DNA polymerase</keyword>
<keyword evidence="2" id="KW-0808">Transferase</keyword>
<dbReference type="PANTHER" id="PTHR47510:SF3">
    <property type="entry name" value="ENDO_EXONUCLEASE_PHOSPHATASE DOMAIN-CONTAINING PROTEIN"/>
    <property type="match status" value="1"/>
</dbReference>
<reference evidence="3" key="1">
    <citation type="journal article" date="2017" name="bioRxiv">
        <title>Comparative analysis of the genomes of Stylophora pistillata and Acropora digitifera provides evidence for extensive differences between species of corals.</title>
        <authorList>
            <person name="Voolstra C.R."/>
            <person name="Li Y."/>
            <person name="Liew Y.J."/>
            <person name="Baumgarten S."/>
            <person name="Zoccola D."/>
            <person name="Flot J.-F."/>
            <person name="Tambutte S."/>
            <person name="Allemand D."/>
            <person name="Aranda M."/>
        </authorList>
    </citation>
    <scope>NUCLEOTIDE SEQUENCE [LARGE SCALE GENOMIC DNA]</scope>
</reference>
<dbReference type="SUPFAM" id="SSF56672">
    <property type="entry name" value="DNA/RNA polymerases"/>
    <property type="match status" value="1"/>
</dbReference>
<feature type="domain" description="Reverse transcriptase" evidence="1">
    <location>
        <begin position="301"/>
        <end position="538"/>
    </location>
</feature>
<keyword evidence="3" id="KW-1185">Reference proteome</keyword>
<evidence type="ECO:0000259" key="1">
    <source>
        <dbReference type="PROSITE" id="PS50878"/>
    </source>
</evidence>